<sequence length="99" mass="11579">MGLTNDNFYVFSFSQFSILFRYGFIREVQSKYRKNHERLLKLFEGVYRWLPLGTIINNKVLVVHGGISDTTDLEMIRSLEREKVKSVLGVLTAIKHVEQ</sequence>
<dbReference type="AlphaFoldDB" id="A0A834IF88"/>
<comment type="cofactor">
    <cofactor evidence="1">
        <name>Mn(2+)</name>
        <dbReference type="ChEBI" id="CHEBI:29035"/>
    </cofactor>
</comment>
<protein>
    <recommendedName>
        <fullName evidence="4">Calcineurin-like phosphoesterase domain-containing protein</fullName>
    </recommendedName>
</protein>
<organism evidence="5 6">
    <name type="scientific">Rhynchophorus ferrugineus</name>
    <name type="common">Red palm weevil</name>
    <name type="synonym">Curculio ferrugineus</name>
    <dbReference type="NCBI Taxonomy" id="354439"/>
    <lineage>
        <taxon>Eukaryota</taxon>
        <taxon>Metazoa</taxon>
        <taxon>Ecdysozoa</taxon>
        <taxon>Arthropoda</taxon>
        <taxon>Hexapoda</taxon>
        <taxon>Insecta</taxon>
        <taxon>Pterygota</taxon>
        <taxon>Neoptera</taxon>
        <taxon>Endopterygota</taxon>
        <taxon>Coleoptera</taxon>
        <taxon>Polyphaga</taxon>
        <taxon>Cucujiformia</taxon>
        <taxon>Curculionidae</taxon>
        <taxon>Dryophthorinae</taxon>
        <taxon>Rhynchophorus</taxon>
    </lineage>
</organism>
<dbReference type="Proteomes" id="UP000625711">
    <property type="component" value="Unassembled WGS sequence"/>
</dbReference>
<dbReference type="PRINTS" id="PR00114">
    <property type="entry name" value="STPHPHTASE"/>
</dbReference>
<dbReference type="InterPro" id="IPR004843">
    <property type="entry name" value="Calcineurin-like_PHP"/>
</dbReference>
<evidence type="ECO:0000313" key="6">
    <source>
        <dbReference type="Proteomes" id="UP000625711"/>
    </source>
</evidence>
<evidence type="ECO:0000256" key="2">
    <source>
        <dbReference type="ARBA" id="ARBA00022723"/>
    </source>
</evidence>
<dbReference type="InterPro" id="IPR051134">
    <property type="entry name" value="PPP_phosphatase"/>
</dbReference>
<dbReference type="GO" id="GO:0046872">
    <property type="term" value="F:metal ion binding"/>
    <property type="evidence" value="ECO:0007669"/>
    <property type="project" value="UniProtKB-KW"/>
</dbReference>
<dbReference type="PANTHER" id="PTHR45668">
    <property type="entry name" value="SERINE/THREONINE-PROTEIN PHOSPHATASE 5-RELATED"/>
    <property type="match status" value="1"/>
</dbReference>
<dbReference type="InterPro" id="IPR006186">
    <property type="entry name" value="Ser/Thr-sp_prot-phosphatase"/>
</dbReference>
<proteinExistence type="predicted"/>
<dbReference type="EMBL" id="JAACXV010001329">
    <property type="protein sequence ID" value="KAF7277518.1"/>
    <property type="molecule type" value="Genomic_DNA"/>
</dbReference>
<keyword evidence="3" id="KW-0464">Manganese</keyword>
<dbReference type="OrthoDB" id="6733898at2759"/>
<name>A0A834IF88_RHYFE</name>
<keyword evidence="6" id="KW-1185">Reference proteome</keyword>
<evidence type="ECO:0000259" key="4">
    <source>
        <dbReference type="Pfam" id="PF00149"/>
    </source>
</evidence>
<dbReference type="InterPro" id="IPR029052">
    <property type="entry name" value="Metallo-depent_PP-like"/>
</dbReference>
<comment type="caution">
    <text evidence="5">The sequence shown here is derived from an EMBL/GenBank/DDBJ whole genome shotgun (WGS) entry which is preliminary data.</text>
</comment>
<dbReference type="SUPFAM" id="SSF56300">
    <property type="entry name" value="Metallo-dependent phosphatases"/>
    <property type="match status" value="1"/>
</dbReference>
<evidence type="ECO:0000313" key="5">
    <source>
        <dbReference type="EMBL" id="KAF7277518.1"/>
    </source>
</evidence>
<accession>A0A834IF88</accession>
<feature type="domain" description="Calcineurin-like phosphoesterase" evidence="4">
    <location>
        <begin position="30"/>
        <end position="85"/>
    </location>
</feature>
<dbReference type="Pfam" id="PF00149">
    <property type="entry name" value="Metallophos"/>
    <property type="match status" value="1"/>
</dbReference>
<keyword evidence="2" id="KW-0479">Metal-binding</keyword>
<dbReference type="PANTHER" id="PTHR45668:SF3">
    <property type="entry name" value="SERINE_THREONINE-PROTEIN PHOSPHATASE RDGC"/>
    <property type="match status" value="1"/>
</dbReference>
<evidence type="ECO:0000256" key="3">
    <source>
        <dbReference type="ARBA" id="ARBA00023211"/>
    </source>
</evidence>
<evidence type="ECO:0000256" key="1">
    <source>
        <dbReference type="ARBA" id="ARBA00001936"/>
    </source>
</evidence>
<gene>
    <name evidence="5" type="ORF">GWI33_006956</name>
</gene>
<dbReference type="GO" id="GO:0016787">
    <property type="term" value="F:hydrolase activity"/>
    <property type="evidence" value="ECO:0007669"/>
    <property type="project" value="InterPro"/>
</dbReference>
<reference evidence="5" key="1">
    <citation type="submission" date="2020-08" db="EMBL/GenBank/DDBJ databases">
        <title>Genome sequencing and assembly of the red palm weevil Rhynchophorus ferrugineus.</title>
        <authorList>
            <person name="Dias G.B."/>
            <person name="Bergman C.M."/>
            <person name="Manee M."/>
        </authorList>
    </citation>
    <scope>NUCLEOTIDE SEQUENCE</scope>
    <source>
        <strain evidence="5">AA-2017</strain>
        <tissue evidence="5">Whole larva</tissue>
    </source>
</reference>
<dbReference type="Gene3D" id="3.60.21.10">
    <property type="match status" value="1"/>
</dbReference>